<dbReference type="SUPFAM" id="SSF52025">
    <property type="entry name" value="PA domain"/>
    <property type="match status" value="1"/>
</dbReference>
<dbReference type="InterPro" id="IPR003137">
    <property type="entry name" value="PA_domain"/>
</dbReference>
<dbReference type="GO" id="GO:0007165">
    <property type="term" value="P:signal transduction"/>
    <property type="evidence" value="ECO:0007669"/>
    <property type="project" value="TreeGrafter"/>
</dbReference>
<dbReference type="GO" id="GO:0005886">
    <property type="term" value="C:plasma membrane"/>
    <property type="evidence" value="ECO:0007669"/>
    <property type="project" value="TreeGrafter"/>
</dbReference>
<keyword evidence="1" id="KW-1133">Transmembrane helix</keyword>
<reference evidence="3 4" key="1">
    <citation type="submission" date="2016-04" db="EMBL/GenBank/DDBJ databases">
        <title>The genome of Intoshia linei affirms orthonectids as highly simplified spiralians.</title>
        <authorList>
            <person name="Mikhailov K.V."/>
            <person name="Slusarev G.S."/>
            <person name="Nikitin M.A."/>
            <person name="Logacheva M.D."/>
            <person name="Penin A."/>
            <person name="Aleoshin V."/>
            <person name="Panchin Y.V."/>
        </authorList>
    </citation>
    <scope>NUCLEOTIDE SEQUENCE [LARGE SCALE GENOMIC DNA]</scope>
    <source>
        <strain evidence="3">Intl2013</strain>
        <tissue evidence="3">Whole animal</tissue>
    </source>
</reference>
<keyword evidence="4" id="KW-1185">Reference proteome</keyword>
<dbReference type="InterPro" id="IPR008075">
    <property type="entry name" value="LIMR"/>
</dbReference>
<feature type="transmembrane region" description="Helical" evidence="1">
    <location>
        <begin position="208"/>
        <end position="229"/>
    </location>
</feature>
<keyword evidence="1" id="KW-0812">Transmembrane</keyword>
<dbReference type="OrthoDB" id="5596951at2759"/>
<name>A0A177AU99_9BILA</name>
<dbReference type="GO" id="GO:0004888">
    <property type="term" value="F:transmembrane signaling receptor activity"/>
    <property type="evidence" value="ECO:0007669"/>
    <property type="project" value="TreeGrafter"/>
</dbReference>
<evidence type="ECO:0000256" key="1">
    <source>
        <dbReference type="SAM" id="Phobius"/>
    </source>
</evidence>
<sequence>MNEAQSHLLPFNLDKLGFLVRQYDEDTFEIFETKRVKFTKCNSQEIIILIYNINLHYRNDLMLLVKINNTLLTLNRALFGKIIKSEKIKGFGHLMKDKLLCNTDKPNIFNKIVLVQIGKCSFYEKAINAQKLGVIAIIIYNVYKTEDADIFPLIIPHLPYHEQLDNIYIPVFYMNTKEFNKMRVIFTPNENRIEAIVNHIGYHFICNISFTISVFQVILFTFSPLIPSFQLISFEFDKLRWINFKLIEDLWYVCYVVATINLFFLLPFSYFLTESEGFPGSRK</sequence>
<feature type="non-terminal residue" evidence="3">
    <location>
        <position position="283"/>
    </location>
</feature>
<dbReference type="AlphaFoldDB" id="A0A177AU99"/>
<evidence type="ECO:0000313" key="3">
    <source>
        <dbReference type="EMBL" id="OAF64794.1"/>
    </source>
</evidence>
<evidence type="ECO:0000313" key="4">
    <source>
        <dbReference type="Proteomes" id="UP000078046"/>
    </source>
</evidence>
<dbReference type="CDD" id="cd00538">
    <property type="entry name" value="PA"/>
    <property type="match status" value="1"/>
</dbReference>
<comment type="caution">
    <text evidence="3">The sequence shown here is derived from an EMBL/GenBank/DDBJ whole genome shotgun (WGS) entry which is preliminary data.</text>
</comment>
<feature type="domain" description="PA" evidence="2">
    <location>
        <begin position="107"/>
        <end position="178"/>
    </location>
</feature>
<dbReference type="InterPro" id="IPR046450">
    <property type="entry name" value="PA_dom_sf"/>
</dbReference>
<dbReference type="Pfam" id="PF02225">
    <property type="entry name" value="PA"/>
    <property type="match status" value="1"/>
</dbReference>
<dbReference type="PANTHER" id="PTHR12625">
    <property type="entry name" value="LIPOCALIN-1 INTERACTING MEMBRANE RECEPTOR LIMR"/>
    <property type="match status" value="1"/>
</dbReference>
<dbReference type="PANTHER" id="PTHR12625:SF0">
    <property type="entry name" value="PROTEIN LILIPOD"/>
    <property type="match status" value="1"/>
</dbReference>
<feature type="transmembrane region" description="Helical" evidence="1">
    <location>
        <begin position="250"/>
        <end position="272"/>
    </location>
</feature>
<gene>
    <name evidence="3" type="ORF">A3Q56_07487</name>
</gene>
<organism evidence="3 4">
    <name type="scientific">Intoshia linei</name>
    <dbReference type="NCBI Taxonomy" id="1819745"/>
    <lineage>
        <taxon>Eukaryota</taxon>
        <taxon>Metazoa</taxon>
        <taxon>Spiralia</taxon>
        <taxon>Lophotrochozoa</taxon>
        <taxon>Mesozoa</taxon>
        <taxon>Orthonectida</taxon>
        <taxon>Rhopaluridae</taxon>
        <taxon>Intoshia</taxon>
    </lineage>
</organism>
<keyword evidence="1" id="KW-0472">Membrane</keyword>
<accession>A0A177AU99</accession>
<dbReference type="EMBL" id="LWCA01001611">
    <property type="protein sequence ID" value="OAF64794.1"/>
    <property type="molecule type" value="Genomic_DNA"/>
</dbReference>
<evidence type="ECO:0000259" key="2">
    <source>
        <dbReference type="Pfam" id="PF02225"/>
    </source>
</evidence>
<proteinExistence type="predicted"/>
<dbReference type="Proteomes" id="UP000078046">
    <property type="component" value="Unassembled WGS sequence"/>
</dbReference>
<dbReference type="Gene3D" id="3.50.30.30">
    <property type="match status" value="1"/>
</dbReference>
<protein>
    <recommendedName>
        <fullName evidence="2">PA domain-containing protein</fullName>
    </recommendedName>
</protein>